<feature type="compositionally biased region" description="Acidic residues" evidence="1">
    <location>
        <begin position="133"/>
        <end position="145"/>
    </location>
</feature>
<dbReference type="RefSeq" id="WP_051575604.1">
    <property type="nucleotide sequence ID" value="NZ_AQRA01000001.1"/>
</dbReference>
<evidence type="ECO:0008006" key="5">
    <source>
        <dbReference type="Google" id="ProtNLM"/>
    </source>
</evidence>
<accession>A0A023C191</accession>
<evidence type="ECO:0000256" key="2">
    <source>
        <dbReference type="SAM" id="SignalP"/>
    </source>
</evidence>
<organism evidence="3 4">
    <name type="scientific">Aquimarina atlantica</name>
    <dbReference type="NCBI Taxonomy" id="1317122"/>
    <lineage>
        <taxon>Bacteria</taxon>
        <taxon>Pseudomonadati</taxon>
        <taxon>Bacteroidota</taxon>
        <taxon>Flavobacteriia</taxon>
        <taxon>Flavobacteriales</taxon>
        <taxon>Flavobacteriaceae</taxon>
        <taxon>Aquimarina</taxon>
    </lineage>
</organism>
<name>A0A023C191_9FLAO</name>
<keyword evidence="2" id="KW-0732">Signal</keyword>
<evidence type="ECO:0000313" key="3">
    <source>
        <dbReference type="EMBL" id="EZH76037.1"/>
    </source>
</evidence>
<feature type="signal peptide" evidence="2">
    <location>
        <begin position="1"/>
        <end position="18"/>
    </location>
</feature>
<dbReference type="PROSITE" id="PS51257">
    <property type="entry name" value="PROKAR_LIPOPROTEIN"/>
    <property type="match status" value="1"/>
</dbReference>
<feature type="chain" id="PRO_5001517778" description="Lipoprotein" evidence="2">
    <location>
        <begin position="19"/>
        <end position="301"/>
    </location>
</feature>
<keyword evidence="4" id="KW-1185">Reference proteome</keyword>
<reference evidence="3 4" key="1">
    <citation type="submission" date="2014-04" db="EMBL/GenBank/DDBJ databases">
        <title>Aquimarina sp. 22II-S11-z7 Genome Sequencing.</title>
        <authorList>
            <person name="Lai Q."/>
        </authorList>
    </citation>
    <scope>NUCLEOTIDE SEQUENCE [LARGE SCALE GENOMIC DNA]</scope>
    <source>
        <strain evidence="3 4">22II-S11-z7</strain>
    </source>
</reference>
<comment type="caution">
    <text evidence="3">The sequence shown here is derived from an EMBL/GenBank/DDBJ whole genome shotgun (WGS) entry which is preliminary data.</text>
</comment>
<dbReference type="GO" id="GO:0005509">
    <property type="term" value="F:calcium ion binding"/>
    <property type="evidence" value="ECO:0007669"/>
    <property type="project" value="InterPro"/>
</dbReference>
<dbReference type="EMBL" id="AQRA01000001">
    <property type="protein sequence ID" value="EZH76037.1"/>
    <property type="molecule type" value="Genomic_DNA"/>
</dbReference>
<feature type="region of interest" description="Disordered" evidence="1">
    <location>
        <begin position="129"/>
        <end position="232"/>
    </location>
</feature>
<dbReference type="Proteomes" id="UP000023541">
    <property type="component" value="Unassembled WGS sequence"/>
</dbReference>
<feature type="compositionally biased region" description="Acidic residues" evidence="1">
    <location>
        <begin position="196"/>
        <end position="210"/>
    </location>
</feature>
<dbReference type="AlphaFoldDB" id="A0A023C191"/>
<dbReference type="OrthoDB" id="1159446at2"/>
<proteinExistence type="predicted"/>
<dbReference type="InterPro" id="IPR028974">
    <property type="entry name" value="TSP_type-3_rpt"/>
</dbReference>
<dbReference type="eggNOG" id="COG0545">
    <property type="taxonomic scope" value="Bacteria"/>
</dbReference>
<sequence>MKKLFSFLFLLLFLTSCDDGDIVITSFEFDDVDLQLCKGAKPNEFVFFKISKTINEAISYNFINETFSDTIATSTPITIQLSEGSNNLIYRNFNVPVTADYFCSNVPSSEIIIVDELNGIAGTSEISTKITTEDDDDGVPAEQEDLNNNGNLEDDDTDGDGIPNYKDQDDDNDNILTSVELPNDIPDNDDPRDTDGDGTPDYLEEDDDGDGILTRNEDADMNGNPRDDRDPVSGKLFYLDAASTNSAVMVNPVLDNTIKTTFKTTVSINGLVFDGNNQNFEDKNFSFGFRDVTIPKTTKKE</sequence>
<evidence type="ECO:0000313" key="4">
    <source>
        <dbReference type="Proteomes" id="UP000023541"/>
    </source>
</evidence>
<gene>
    <name evidence="3" type="ORF">ATO12_04400</name>
</gene>
<dbReference type="Gene3D" id="4.10.1080.10">
    <property type="entry name" value="TSP type-3 repeat"/>
    <property type="match status" value="1"/>
</dbReference>
<evidence type="ECO:0000256" key="1">
    <source>
        <dbReference type="SAM" id="MobiDB-lite"/>
    </source>
</evidence>
<protein>
    <recommendedName>
        <fullName evidence="5">Lipoprotein</fullName>
    </recommendedName>
</protein>
<dbReference type="STRING" id="1317122.ATO12_04400"/>